<sequence>MILSLSTLVPFALQSPILVRSAPCRTSEFGSLYHRRITPATDSLEHRDSFQDQKTVWCPLYLVDENTRKGLRFPGD</sequence>
<reference evidence="4" key="1">
    <citation type="submission" date="2017-02" db="UniProtKB">
        <authorList>
            <consortium name="WormBaseParasite"/>
        </authorList>
    </citation>
    <scope>IDENTIFICATION</scope>
</reference>
<gene>
    <name evidence="2" type="ORF">HPLM_LOCUS7138</name>
</gene>
<evidence type="ECO:0000313" key="4">
    <source>
        <dbReference type="WBParaSite" id="HPLM_0000714601-mRNA-1"/>
    </source>
</evidence>
<proteinExistence type="predicted"/>
<protein>
    <submittedName>
        <fullName evidence="4">Secreted protein</fullName>
    </submittedName>
</protein>
<evidence type="ECO:0000313" key="2">
    <source>
        <dbReference type="EMBL" id="VDO31050.1"/>
    </source>
</evidence>
<feature type="signal peptide" evidence="1">
    <location>
        <begin position="1"/>
        <end position="21"/>
    </location>
</feature>
<organism evidence="4">
    <name type="scientific">Haemonchus placei</name>
    <name type="common">Barber's pole worm</name>
    <dbReference type="NCBI Taxonomy" id="6290"/>
    <lineage>
        <taxon>Eukaryota</taxon>
        <taxon>Metazoa</taxon>
        <taxon>Ecdysozoa</taxon>
        <taxon>Nematoda</taxon>
        <taxon>Chromadorea</taxon>
        <taxon>Rhabditida</taxon>
        <taxon>Rhabditina</taxon>
        <taxon>Rhabditomorpha</taxon>
        <taxon>Strongyloidea</taxon>
        <taxon>Trichostrongylidae</taxon>
        <taxon>Haemonchus</taxon>
    </lineage>
</organism>
<evidence type="ECO:0000313" key="3">
    <source>
        <dbReference type="Proteomes" id="UP000268014"/>
    </source>
</evidence>
<dbReference type="EMBL" id="UZAF01016607">
    <property type="protein sequence ID" value="VDO31050.1"/>
    <property type="molecule type" value="Genomic_DNA"/>
</dbReference>
<dbReference type="AlphaFoldDB" id="A0A0N4W9Y2"/>
<name>A0A0N4W9Y2_HAEPC</name>
<feature type="chain" id="PRO_5043123549" evidence="1">
    <location>
        <begin position="22"/>
        <end position="76"/>
    </location>
</feature>
<keyword evidence="3" id="KW-1185">Reference proteome</keyword>
<accession>A0A0N4W9Y2</accession>
<reference evidence="2 3" key="2">
    <citation type="submission" date="2018-11" db="EMBL/GenBank/DDBJ databases">
        <authorList>
            <consortium name="Pathogen Informatics"/>
        </authorList>
    </citation>
    <scope>NUCLEOTIDE SEQUENCE [LARGE SCALE GENOMIC DNA]</scope>
    <source>
        <strain evidence="2 3">MHpl1</strain>
    </source>
</reference>
<keyword evidence="1" id="KW-0732">Signal</keyword>
<dbReference type="Proteomes" id="UP000268014">
    <property type="component" value="Unassembled WGS sequence"/>
</dbReference>
<dbReference type="WBParaSite" id="HPLM_0000714601-mRNA-1">
    <property type="protein sequence ID" value="HPLM_0000714601-mRNA-1"/>
    <property type="gene ID" value="HPLM_0000714601"/>
</dbReference>
<evidence type="ECO:0000256" key="1">
    <source>
        <dbReference type="SAM" id="SignalP"/>
    </source>
</evidence>